<dbReference type="AlphaFoldDB" id="A0A428RHR0"/>
<sequence>MLTPRKQIPSTVTMAVFTIKALASALAIFGAFATGAVADELPELPEAALTAQTTTYQPVTQQHGVATADGNVVYSLSVCTIVQHTDCSLVLSTDSQIPPPIATDDFSVPGEGEPTSVNGMGETSPGEDYPKVSETGPHASVPTGSKPDYSALPPPEGAPSQPGVPVPSPSAGEPVPTMPSGAPGEPIPIPSVIDTTDEPGNPTAVTTDYDRPSVTAGGSASGSASGADSASDTDTDFPTVTLPVSSDGPSATGGDGDNTAITGTPTVTASGAVVMAPAARAVALGFVVMLVAAAF</sequence>
<organism evidence="2 3">
    <name type="scientific">Fusarium floridanum</name>
    <dbReference type="NCBI Taxonomy" id="1325733"/>
    <lineage>
        <taxon>Eukaryota</taxon>
        <taxon>Fungi</taxon>
        <taxon>Dikarya</taxon>
        <taxon>Ascomycota</taxon>
        <taxon>Pezizomycotina</taxon>
        <taxon>Sordariomycetes</taxon>
        <taxon>Hypocreomycetidae</taxon>
        <taxon>Hypocreales</taxon>
        <taxon>Nectriaceae</taxon>
        <taxon>Fusarium</taxon>
        <taxon>Fusarium solani species complex</taxon>
    </lineage>
</organism>
<proteinExistence type="predicted"/>
<evidence type="ECO:0000256" key="1">
    <source>
        <dbReference type="SAM" id="MobiDB-lite"/>
    </source>
</evidence>
<feature type="region of interest" description="Disordered" evidence="1">
    <location>
        <begin position="98"/>
        <end position="263"/>
    </location>
</feature>
<feature type="compositionally biased region" description="Pro residues" evidence="1">
    <location>
        <begin position="152"/>
        <end position="168"/>
    </location>
</feature>
<keyword evidence="3" id="KW-1185">Reference proteome</keyword>
<gene>
    <name evidence="2" type="ORF">CEP51_009411</name>
</gene>
<comment type="caution">
    <text evidence="2">The sequence shown here is derived from an EMBL/GenBank/DDBJ whole genome shotgun (WGS) entry which is preliminary data.</text>
</comment>
<evidence type="ECO:0000313" key="2">
    <source>
        <dbReference type="EMBL" id="RSL77040.1"/>
    </source>
</evidence>
<reference evidence="2 3" key="1">
    <citation type="submission" date="2017-06" db="EMBL/GenBank/DDBJ databases">
        <title>Comparative genomic analysis of Ambrosia Fusariam Clade fungi.</title>
        <authorList>
            <person name="Stajich J.E."/>
            <person name="Carrillo J."/>
            <person name="Kijimoto T."/>
            <person name="Eskalen A."/>
            <person name="O'Donnell K."/>
            <person name="Kasson M."/>
        </authorList>
    </citation>
    <scope>NUCLEOTIDE SEQUENCE [LARGE SCALE GENOMIC DNA]</scope>
    <source>
        <strain evidence="2 3">NRRL62606</strain>
    </source>
</reference>
<dbReference type="Proteomes" id="UP000287972">
    <property type="component" value="Unassembled WGS sequence"/>
</dbReference>
<accession>A0A428RHR0</accession>
<feature type="compositionally biased region" description="Low complexity" evidence="1">
    <location>
        <begin position="215"/>
        <end position="232"/>
    </location>
</feature>
<protein>
    <submittedName>
        <fullName evidence="2">Uncharacterized protein</fullName>
    </submittedName>
</protein>
<dbReference type="EMBL" id="NKCL01000267">
    <property type="protein sequence ID" value="RSL77040.1"/>
    <property type="molecule type" value="Genomic_DNA"/>
</dbReference>
<name>A0A428RHR0_9HYPO</name>
<evidence type="ECO:0000313" key="3">
    <source>
        <dbReference type="Proteomes" id="UP000287972"/>
    </source>
</evidence>